<sequence length="227" mass="26298">MRSIICKLVFAFLIVGSGVAKSQTLQWDSTFRPTKYKEQVLKFKEDTIRKNNFVFLGNSITAGTDWGKLLNIDNAKQRGISGDITFGVLERLQDIIDSKPTKIFILIGINDVSRNIPDSIILDNYHKILKRIVKGSPKTKIYFNTLLPVNAAFEKFKNHYNKDQHILYLNEQIRKLKYKNLTIIDLYPQFLDENNHLKSAYTKDGLHLNNEGYEVWKNVIIKGKYLN</sequence>
<dbReference type="Gene3D" id="3.40.50.1110">
    <property type="entry name" value="SGNH hydrolase"/>
    <property type="match status" value="1"/>
</dbReference>
<dbReference type="RefSeq" id="WP_243362277.1">
    <property type="nucleotide sequence ID" value="NZ_JALGBH010000002.1"/>
</dbReference>
<feature type="domain" description="SGNH hydrolase-type esterase" evidence="2">
    <location>
        <begin position="55"/>
        <end position="215"/>
    </location>
</feature>
<gene>
    <name evidence="3" type="ORF">MMF97_10715</name>
</gene>
<proteinExistence type="predicted"/>
<reference evidence="3" key="1">
    <citation type="submission" date="2022-03" db="EMBL/GenBank/DDBJ databases">
        <authorList>
            <person name="Woo C.Y."/>
        </authorList>
    </citation>
    <scope>NUCLEOTIDE SEQUENCE</scope>
    <source>
        <strain evidence="3">CYS-01</strain>
    </source>
</reference>
<accession>A0ABS9ZY04</accession>
<dbReference type="PANTHER" id="PTHR30383">
    <property type="entry name" value="THIOESTERASE 1/PROTEASE 1/LYSOPHOSPHOLIPASE L1"/>
    <property type="match status" value="1"/>
</dbReference>
<dbReference type="Proteomes" id="UP001165460">
    <property type="component" value="Unassembled WGS sequence"/>
</dbReference>
<name>A0ABS9ZY04_9SPHI</name>
<evidence type="ECO:0000313" key="3">
    <source>
        <dbReference type="EMBL" id="MCJ0743185.1"/>
    </source>
</evidence>
<keyword evidence="4" id="KW-1185">Reference proteome</keyword>
<dbReference type="PANTHER" id="PTHR30383:SF5">
    <property type="entry name" value="SGNH HYDROLASE-TYPE ESTERASE DOMAIN-CONTAINING PROTEIN"/>
    <property type="match status" value="1"/>
</dbReference>
<feature type="chain" id="PRO_5046505687" evidence="1">
    <location>
        <begin position="23"/>
        <end position="227"/>
    </location>
</feature>
<dbReference type="Pfam" id="PF13472">
    <property type="entry name" value="Lipase_GDSL_2"/>
    <property type="match status" value="1"/>
</dbReference>
<dbReference type="InterPro" id="IPR013830">
    <property type="entry name" value="SGNH_hydro"/>
</dbReference>
<dbReference type="InterPro" id="IPR036514">
    <property type="entry name" value="SGNH_hydro_sf"/>
</dbReference>
<protein>
    <submittedName>
        <fullName evidence="3">GDSL-type esterase/lipase family protein</fullName>
    </submittedName>
</protein>
<evidence type="ECO:0000259" key="2">
    <source>
        <dbReference type="Pfam" id="PF13472"/>
    </source>
</evidence>
<dbReference type="InterPro" id="IPR051532">
    <property type="entry name" value="Ester_Hydrolysis_Enzymes"/>
</dbReference>
<organism evidence="3 4">
    <name type="scientific">Pedobacter montanisoli</name>
    <dbReference type="NCBI Taxonomy" id="2923277"/>
    <lineage>
        <taxon>Bacteria</taxon>
        <taxon>Pseudomonadati</taxon>
        <taxon>Bacteroidota</taxon>
        <taxon>Sphingobacteriia</taxon>
        <taxon>Sphingobacteriales</taxon>
        <taxon>Sphingobacteriaceae</taxon>
        <taxon>Pedobacter</taxon>
    </lineage>
</organism>
<evidence type="ECO:0000313" key="4">
    <source>
        <dbReference type="Proteomes" id="UP001165460"/>
    </source>
</evidence>
<dbReference type="EMBL" id="JALGBH010000002">
    <property type="protein sequence ID" value="MCJ0743185.1"/>
    <property type="molecule type" value="Genomic_DNA"/>
</dbReference>
<keyword evidence="1" id="KW-0732">Signal</keyword>
<evidence type="ECO:0000256" key="1">
    <source>
        <dbReference type="SAM" id="SignalP"/>
    </source>
</evidence>
<feature type="signal peptide" evidence="1">
    <location>
        <begin position="1"/>
        <end position="22"/>
    </location>
</feature>
<comment type="caution">
    <text evidence="3">The sequence shown here is derived from an EMBL/GenBank/DDBJ whole genome shotgun (WGS) entry which is preliminary data.</text>
</comment>
<dbReference type="SUPFAM" id="SSF52266">
    <property type="entry name" value="SGNH hydrolase"/>
    <property type="match status" value="1"/>
</dbReference>